<reference evidence="1" key="2">
    <citation type="submission" date="2014-07" db="EMBL/GenBank/DDBJ databases">
        <authorList>
            <person name="Hull J."/>
        </authorList>
    </citation>
    <scope>NUCLEOTIDE SEQUENCE</scope>
</reference>
<evidence type="ECO:0000313" key="1">
    <source>
        <dbReference type="EMBL" id="JAF99343.1"/>
    </source>
</evidence>
<reference evidence="1" key="1">
    <citation type="journal article" date="2014" name="PLoS ONE">
        <title>Transcriptome-Based Identification of ABC Transporters in the Western Tarnished Plant Bug Lygus hesperus.</title>
        <authorList>
            <person name="Hull J.J."/>
            <person name="Chaney K."/>
            <person name="Geib S.M."/>
            <person name="Fabrick J.A."/>
            <person name="Brent C.S."/>
            <person name="Walsh D."/>
            <person name="Lavine L.C."/>
        </authorList>
    </citation>
    <scope>NUCLEOTIDE SEQUENCE</scope>
</reference>
<gene>
    <name evidence="1" type="primary">agphd1_0</name>
    <name evidence="1" type="ORF">CM83_4720</name>
</gene>
<accession>A0A0A9VUG0</accession>
<dbReference type="GO" id="GO:0016740">
    <property type="term" value="F:transferase activity"/>
    <property type="evidence" value="ECO:0007669"/>
    <property type="project" value="UniProtKB-KW"/>
</dbReference>
<dbReference type="AlphaFoldDB" id="A0A0A9VUG0"/>
<organism evidence="1">
    <name type="scientific">Lygus hesperus</name>
    <name type="common">Western plant bug</name>
    <dbReference type="NCBI Taxonomy" id="30085"/>
    <lineage>
        <taxon>Eukaryota</taxon>
        <taxon>Metazoa</taxon>
        <taxon>Ecdysozoa</taxon>
        <taxon>Arthropoda</taxon>
        <taxon>Hexapoda</taxon>
        <taxon>Insecta</taxon>
        <taxon>Pterygota</taxon>
        <taxon>Neoptera</taxon>
        <taxon>Paraneoptera</taxon>
        <taxon>Hemiptera</taxon>
        <taxon>Heteroptera</taxon>
        <taxon>Panheteroptera</taxon>
        <taxon>Cimicomorpha</taxon>
        <taxon>Miridae</taxon>
        <taxon>Mirini</taxon>
        <taxon>Lygus</taxon>
    </lineage>
</organism>
<protein>
    <submittedName>
        <fullName evidence="1">Aminoglycoside phosphotransferase domain-containing protein 1</fullName>
    </submittedName>
</protein>
<dbReference type="EMBL" id="GBHO01044260">
    <property type="protein sequence ID" value="JAF99343.1"/>
    <property type="molecule type" value="Transcribed_RNA"/>
</dbReference>
<proteinExistence type="predicted"/>
<name>A0A0A9VUG0_LYGHE</name>
<sequence length="168" mass="19078">MLFQYRRDGCCDVLNKLTKSIDDSRIGEVVTSMLQLQPTQRRTFLEYVAQLTQNGYFPSHFYDVYRETVDVGGVVLQQPVELPSPLPPPPPHEVVTTVRTLVQDLNSIQCELHRMYTEASWDVEARVVGPSSVNSIHDSGFEGYVNRATIPKHKPMLDRTTVSDDKIL</sequence>
<keyword evidence="1" id="KW-0808">Transferase</keyword>